<dbReference type="AlphaFoldDB" id="A0A7J6E4R5"/>
<evidence type="ECO:0000256" key="1">
    <source>
        <dbReference type="SAM" id="MobiDB-lite"/>
    </source>
</evidence>
<reference evidence="2 3" key="1">
    <citation type="journal article" date="2020" name="bioRxiv">
        <title>Sequence and annotation of 42 cannabis genomes reveals extensive copy number variation in cannabinoid synthesis and pathogen resistance genes.</title>
        <authorList>
            <person name="Mckernan K.J."/>
            <person name="Helbert Y."/>
            <person name="Kane L.T."/>
            <person name="Ebling H."/>
            <person name="Zhang L."/>
            <person name="Liu B."/>
            <person name="Eaton Z."/>
            <person name="Mclaughlin S."/>
            <person name="Kingan S."/>
            <person name="Baybayan P."/>
            <person name="Concepcion G."/>
            <person name="Jordan M."/>
            <person name="Riva A."/>
            <person name="Barbazuk W."/>
            <person name="Harkins T."/>
        </authorList>
    </citation>
    <scope>NUCLEOTIDE SEQUENCE [LARGE SCALE GENOMIC DNA]</scope>
    <source>
        <strain evidence="3">cv. Jamaican Lion 4</strain>
        <tissue evidence="2">Leaf</tissue>
    </source>
</reference>
<feature type="region of interest" description="Disordered" evidence="1">
    <location>
        <begin position="221"/>
        <end position="243"/>
    </location>
</feature>
<comment type="caution">
    <text evidence="2">The sequence shown here is derived from an EMBL/GenBank/DDBJ whole genome shotgun (WGS) entry which is preliminary data.</text>
</comment>
<dbReference type="Pfam" id="PF12043">
    <property type="entry name" value="DUF3527"/>
    <property type="match status" value="1"/>
</dbReference>
<dbReference type="PANTHER" id="PTHR31390">
    <property type="entry name" value="EXPRESSED PROTEIN"/>
    <property type="match status" value="1"/>
</dbReference>
<name>A0A7J6E4R5_CANSA</name>
<dbReference type="InterPro" id="IPR021916">
    <property type="entry name" value="DUF3527"/>
</dbReference>
<evidence type="ECO:0000313" key="3">
    <source>
        <dbReference type="Proteomes" id="UP000525078"/>
    </source>
</evidence>
<sequence>MRLEMELDYEKNCTVGLSPNTVLPTHQNCSYNGNGVTKGRISRKDELLILKDDFREINFSRYRSVSCKSNASRPVTKECSVEFKRGSIYQSSKEVRKMKKMGTMEGRKKIEVSRNSDLSLSVVDSLCSSDEETSKRRSPAIAFGSSSVMTSVSKPYVEPHKSNSFFEICLDPGSRGNNSAECVGAAASVDSKMRSEPVVGPLSSSNELPERDAFRTLHKSVSAKVELPPSPSQSESDCSSKTSSKVRFSPIRKMFDPFMKSKSLRSPLSYVVEPGEIRTNGLTNMRTNKTNRKSHVQNFSDRAQDLDCESQIKSKNQSFISCSPVHLHAYLKLENKHGLPVFEFSLKSPEDVLVAKTWKAKDAFNWVYTFHSSDGGKKSNASRLGLLDNDKDSSMVGQMQVSCYLCSELKEGVFDNSMVTEFVLYDIAHARLSDTATKCTLDSDKVSRGSDEGLVGETLELENKTRGDEVKVQQKHVSDDEFNHSNSCPWKSASLHPSLEIAAIVMHAPFEKRESLKYKRGDKNNERTHKNLLNLSMAEQRKQDFSDGRTPDKVKVVIPAGNHGLPSTESGSPSSLLNRWRLGGGCDCGGWDMACPLTVLGNPHFHCANNSQSLVENQMPMELYVQGVKDSRPALTMTVIEEGLYAVGFHAQLSSLQAFSICVSILHGTETSVDTTQDRNKELSRGTSLKLLIEEEVKFLIEAVTAEKRNVTKRVKEIPPSYVLNPPFSPISRV</sequence>
<dbReference type="EMBL" id="JAATIP010000298">
    <property type="protein sequence ID" value="KAF4353296.1"/>
    <property type="molecule type" value="Genomic_DNA"/>
</dbReference>
<evidence type="ECO:0000313" key="2">
    <source>
        <dbReference type="EMBL" id="KAF4353296.1"/>
    </source>
</evidence>
<feature type="compositionally biased region" description="Low complexity" evidence="1">
    <location>
        <begin position="232"/>
        <end position="243"/>
    </location>
</feature>
<accession>A0A7J6E4R5</accession>
<dbReference type="PANTHER" id="PTHR31390:SF0">
    <property type="entry name" value="DOMAIN PROTEIN, PUTATIVE (DUF3527)-RELATED"/>
    <property type="match status" value="1"/>
</dbReference>
<organism evidence="2 3">
    <name type="scientific">Cannabis sativa</name>
    <name type="common">Hemp</name>
    <name type="synonym">Marijuana</name>
    <dbReference type="NCBI Taxonomy" id="3483"/>
    <lineage>
        <taxon>Eukaryota</taxon>
        <taxon>Viridiplantae</taxon>
        <taxon>Streptophyta</taxon>
        <taxon>Embryophyta</taxon>
        <taxon>Tracheophyta</taxon>
        <taxon>Spermatophyta</taxon>
        <taxon>Magnoliopsida</taxon>
        <taxon>eudicotyledons</taxon>
        <taxon>Gunneridae</taxon>
        <taxon>Pentapetalae</taxon>
        <taxon>rosids</taxon>
        <taxon>fabids</taxon>
        <taxon>Rosales</taxon>
        <taxon>Cannabaceae</taxon>
        <taxon>Cannabis</taxon>
    </lineage>
</organism>
<proteinExistence type="predicted"/>
<protein>
    <submittedName>
        <fullName evidence="2">Uncharacterized protein</fullName>
    </submittedName>
</protein>
<dbReference type="Proteomes" id="UP000525078">
    <property type="component" value="Unassembled WGS sequence"/>
</dbReference>
<gene>
    <name evidence="2" type="ORF">F8388_026299</name>
</gene>